<dbReference type="Proteomes" id="UP001151760">
    <property type="component" value="Unassembled WGS sequence"/>
</dbReference>
<sequence length="344" mass="39592">MQHTAAKVRPRKSSTNSKAEEFLTELQPLKTQERTSQHSPHKVKILGDPKLSMQTEQSAATIKRTCTCDWNKWVYRKQKDERGVVVRNKARLVAQGHRQEDGINYDEVFAPVARIEVISLVVLIILKEGFMVVKALNMGLHQGLLELGYATLLTFLETHRYRRGTINKTLFIKRDKKDIMLVQVTICIVKNPVFHSKTKHIQIRHHFIRDCYEQRLINVVKVHTDDNVADLLTKGFDLARFKFLVTCNNEHDCLCGKRSVHLMPMSINHDYLAGTAPLSTRCGWKEDFDFKWQHSGDLLFDDADVLFAFKSKMLDHGMKVEDESDDAITLIHLVHFCGQLKIGD</sequence>
<reference evidence="3" key="2">
    <citation type="submission" date="2022-01" db="EMBL/GenBank/DDBJ databases">
        <authorList>
            <person name="Yamashiro T."/>
            <person name="Shiraishi A."/>
            <person name="Satake H."/>
            <person name="Nakayama K."/>
        </authorList>
    </citation>
    <scope>NUCLEOTIDE SEQUENCE</scope>
</reference>
<feature type="compositionally biased region" description="Basic residues" evidence="1">
    <location>
        <begin position="1"/>
        <end position="12"/>
    </location>
</feature>
<feature type="region of interest" description="Disordered" evidence="1">
    <location>
        <begin position="1"/>
        <end position="44"/>
    </location>
</feature>
<keyword evidence="4" id="KW-1185">Reference proteome</keyword>
<evidence type="ECO:0000313" key="4">
    <source>
        <dbReference type="Proteomes" id="UP001151760"/>
    </source>
</evidence>
<gene>
    <name evidence="3" type="ORF">Tco_0954083</name>
</gene>
<dbReference type="InterPro" id="IPR013103">
    <property type="entry name" value="RVT_2"/>
</dbReference>
<evidence type="ECO:0000256" key="1">
    <source>
        <dbReference type="SAM" id="MobiDB-lite"/>
    </source>
</evidence>
<evidence type="ECO:0000259" key="2">
    <source>
        <dbReference type="Pfam" id="PF07727"/>
    </source>
</evidence>
<accession>A0ABQ5E211</accession>
<dbReference type="EMBL" id="BQNB010015895">
    <property type="protein sequence ID" value="GJT45368.1"/>
    <property type="molecule type" value="Genomic_DNA"/>
</dbReference>
<comment type="caution">
    <text evidence="3">The sequence shown here is derived from an EMBL/GenBank/DDBJ whole genome shotgun (WGS) entry which is preliminary data.</text>
</comment>
<feature type="domain" description="Reverse transcriptase Ty1/copia-type" evidence="2">
    <location>
        <begin position="71"/>
        <end position="133"/>
    </location>
</feature>
<organism evidence="3 4">
    <name type="scientific">Tanacetum coccineum</name>
    <dbReference type="NCBI Taxonomy" id="301880"/>
    <lineage>
        <taxon>Eukaryota</taxon>
        <taxon>Viridiplantae</taxon>
        <taxon>Streptophyta</taxon>
        <taxon>Embryophyta</taxon>
        <taxon>Tracheophyta</taxon>
        <taxon>Spermatophyta</taxon>
        <taxon>Magnoliopsida</taxon>
        <taxon>eudicotyledons</taxon>
        <taxon>Gunneridae</taxon>
        <taxon>Pentapetalae</taxon>
        <taxon>asterids</taxon>
        <taxon>campanulids</taxon>
        <taxon>Asterales</taxon>
        <taxon>Asteraceae</taxon>
        <taxon>Asteroideae</taxon>
        <taxon>Anthemideae</taxon>
        <taxon>Anthemidinae</taxon>
        <taxon>Tanacetum</taxon>
    </lineage>
</organism>
<protein>
    <submittedName>
        <fullName evidence="3">Copia protein</fullName>
    </submittedName>
</protein>
<evidence type="ECO:0000313" key="3">
    <source>
        <dbReference type="EMBL" id="GJT45368.1"/>
    </source>
</evidence>
<proteinExistence type="predicted"/>
<name>A0ABQ5E211_9ASTR</name>
<dbReference type="Pfam" id="PF07727">
    <property type="entry name" value="RVT_2"/>
    <property type="match status" value="1"/>
</dbReference>
<reference evidence="3" key="1">
    <citation type="journal article" date="2022" name="Int. J. Mol. Sci.">
        <title>Draft Genome of Tanacetum Coccineum: Genomic Comparison of Closely Related Tanacetum-Family Plants.</title>
        <authorList>
            <person name="Yamashiro T."/>
            <person name="Shiraishi A."/>
            <person name="Nakayama K."/>
            <person name="Satake H."/>
        </authorList>
    </citation>
    <scope>NUCLEOTIDE SEQUENCE</scope>
</reference>
<dbReference type="CDD" id="cd09272">
    <property type="entry name" value="RNase_HI_RT_Ty1"/>
    <property type="match status" value="1"/>
</dbReference>